<evidence type="ECO:0000256" key="2">
    <source>
        <dbReference type="ARBA" id="ARBA00010973"/>
    </source>
</evidence>
<dbReference type="InterPro" id="IPR050248">
    <property type="entry name" value="Polysacc_deacetylase_ArnD"/>
</dbReference>
<dbReference type="InterPro" id="IPR002509">
    <property type="entry name" value="NODB_dom"/>
</dbReference>
<feature type="region of interest" description="Disordered" evidence="7">
    <location>
        <begin position="310"/>
        <end position="352"/>
    </location>
</feature>
<accession>A0A917MJM4</accession>
<dbReference type="GO" id="GO:0005975">
    <property type="term" value="P:carbohydrate metabolic process"/>
    <property type="evidence" value="ECO:0007669"/>
    <property type="project" value="InterPro"/>
</dbReference>
<dbReference type="SUPFAM" id="SSF88713">
    <property type="entry name" value="Glycoside hydrolase/deacetylase"/>
    <property type="match status" value="1"/>
</dbReference>
<feature type="compositionally biased region" description="Pro residues" evidence="7">
    <location>
        <begin position="323"/>
        <end position="334"/>
    </location>
</feature>
<evidence type="ECO:0000256" key="6">
    <source>
        <dbReference type="ARBA" id="ARBA00032976"/>
    </source>
</evidence>
<evidence type="ECO:0000256" key="3">
    <source>
        <dbReference type="ARBA" id="ARBA00020071"/>
    </source>
</evidence>
<dbReference type="InterPro" id="IPR011330">
    <property type="entry name" value="Glyco_hydro/deAcase_b/a-brl"/>
</dbReference>
<evidence type="ECO:0000256" key="8">
    <source>
        <dbReference type="SAM" id="SignalP"/>
    </source>
</evidence>
<dbReference type="PANTHER" id="PTHR10587">
    <property type="entry name" value="GLYCOSYL TRANSFERASE-RELATED"/>
    <property type="match status" value="1"/>
</dbReference>
<evidence type="ECO:0000256" key="4">
    <source>
        <dbReference type="ARBA" id="ARBA00022723"/>
    </source>
</evidence>
<feature type="chain" id="PRO_5036918134" description="Chitooligosaccharide deacetylase" evidence="8">
    <location>
        <begin position="26"/>
        <end position="352"/>
    </location>
</feature>
<reference evidence="10" key="1">
    <citation type="journal article" date="2014" name="Int. J. Syst. Evol. Microbiol.">
        <title>Complete genome sequence of Corynebacterium casei LMG S-19264T (=DSM 44701T), isolated from a smear-ripened cheese.</title>
        <authorList>
            <consortium name="US DOE Joint Genome Institute (JGI-PGF)"/>
            <person name="Walter F."/>
            <person name="Albersmeier A."/>
            <person name="Kalinowski J."/>
            <person name="Ruckert C."/>
        </authorList>
    </citation>
    <scope>NUCLEOTIDE SEQUENCE</scope>
    <source>
        <strain evidence="10">CGMCC 1.12214</strain>
    </source>
</reference>
<feature type="domain" description="NodB homology" evidence="9">
    <location>
        <begin position="89"/>
        <end position="278"/>
    </location>
</feature>
<keyword evidence="8" id="KW-0732">Signal</keyword>
<dbReference type="Gene3D" id="3.20.20.370">
    <property type="entry name" value="Glycoside hydrolase/deacetylase"/>
    <property type="match status" value="1"/>
</dbReference>
<keyword evidence="5" id="KW-0378">Hydrolase</keyword>
<sequence length="352" mass="38169">MTTLASLPVNAALCLALSLAGCARAWSQEPVAGIPSAEPDQAEPSNADPREGACGGPHALAGRTIRVGGKGGLQIGLKTYQQTLDLDEGEVVLTFDDGPNPETTARVLDALKRACVKATFFLIGRNAEKHPALVRREAQDGHSVGHHSWSHPVQTLRGMSDADAVFDIEKGITAVDKAAGWGGLNSRAPKFPFFRFPGFADTKSLNAILAERNFVVFGTDLWASDWRPMAPETQLRLLLQRLDEAGRGIILLHDARAQTADMLPAFLEELRRRHYKVVHLTNGEATPALRSAPEPWTSETEPIVRRVLSRMHSPHSVRTSAPPAEPVHPLPQRRPAPRLDLNGSPTAAEPPR</sequence>
<dbReference type="Proteomes" id="UP000603912">
    <property type="component" value="Unassembled WGS sequence"/>
</dbReference>
<dbReference type="GO" id="GO:0016810">
    <property type="term" value="F:hydrolase activity, acting on carbon-nitrogen (but not peptide) bonds"/>
    <property type="evidence" value="ECO:0007669"/>
    <property type="project" value="InterPro"/>
</dbReference>
<evidence type="ECO:0000313" key="11">
    <source>
        <dbReference type="Proteomes" id="UP000603912"/>
    </source>
</evidence>
<evidence type="ECO:0000313" key="10">
    <source>
        <dbReference type="EMBL" id="GGH27750.1"/>
    </source>
</evidence>
<protein>
    <recommendedName>
        <fullName evidence="3">Chitooligosaccharide deacetylase</fullName>
    </recommendedName>
    <alternativeName>
        <fullName evidence="6">Nodulation protein B</fullName>
    </alternativeName>
</protein>
<evidence type="ECO:0000256" key="7">
    <source>
        <dbReference type="SAM" id="MobiDB-lite"/>
    </source>
</evidence>
<dbReference type="Pfam" id="PF01522">
    <property type="entry name" value="Polysacc_deac_1"/>
    <property type="match status" value="1"/>
</dbReference>
<dbReference type="GO" id="GO:0046872">
    <property type="term" value="F:metal ion binding"/>
    <property type="evidence" value="ECO:0007669"/>
    <property type="project" value="UniProtKB-KW"/>
</dbReference>
<feature type="region of interest" description="Disordered" evidence="7">
    <location>
        <begin position="33"/>
        <end position="56"/>
    </location>
</feature>
<evidence type="ECO:0000259" key="9">
    <source>
        <dbReference type="PROSITE" id="PS51677"/>
    </source>
</evidence>
<keyword evidence="11" id="KW-1185">Reference proteome</keyword>
<reference evidence="10" key="2">
    <citation type="submission" date="2020-09" db="EMBL/GenBank/DDBJ databases">
        <authorList>
            <person name="Sun Q."/>
            <person name="Zhou Y."/>
        </authorList>
    </citation>
    <scope>NUCLEOTIDE SEQUENCE</scope>
    <source>
        <strain evidence="10">CGMCC 1.12214</strain>
    </source>
</reference>
<comment type="function">
    <text evidence="1">Is involved in generating a small heat-stable compound (Nod), an acylated oligomer of N-acetylglucosamine, that stimulates mitosis in various plant protoplasts.</text>
</comment>
<organism evidence="10 11">
    <name type="scientific">Alsobacter metallidurans</name>
    <dbReference type="NCBI Taxonomy" id="340221"/>
    <lineage>
        <taxon>Bacteria</taxon>
        <taxon>Pseudomonadati</taxon>
        <taxon>Pseudomonadota</taxon>
        <taxon>Alphaproteobacteria</taxon>
        <taxon>Hyphomicrobiales</taxon>
        <taxon>Alsobacteraceae</taxon>
        <taxon>Alsobacter</taxon>
    </lineage>
</organism>
<gene>
    <name evidence="10" type="ORF">GCM10007036_36490</name>
</gene>
<dbReference type="AlphaFoldDB" id="A0A917MJM4"/>
<dbReference type="PROSITE" id="PS51677">
    <property type="entry name" value="NODB"/>
    <property type="match status" value="1"/>
</dbReference>
<evidence type="ECO:0000256" key="5">
    <source>
        <dbReference type="ARBA" id="ARBA00022801"/>
    </source>
</evidence>
<feature type="signal peptide" evidence="8">
    <location>
        <begin position="1"/>
        <end position="25"/>
    </location>
</feature>
<dbReference type="GO" id="GO:0016020">
    <property type="term" value="C:membrane"/>
    <property type="evidence" value="ECO:0007669"/>
    <property type="project" value="TreeGrafter"/>
</dbReference>
<dbReference type="EMBL" id="BMES01000002">
    <property type="protein sequence ID" value="GGH27750.1"/>
    <property type="molecule type" value="Genomic_DNA"/>
</dbReference>
<dbReference type="RefSeq" id="WP_244643918.1">
    <property type="nucleotide sequence ID" value="NZ_BMES01000002.1"/>
</dbReference>
<evidence type="ECO:0000256" key="1">
    <source>
        <dbReference type="ARBA" id="ARBA00003236"/>
    </source>
</evidence>
<comment type="similarity">
    <text evidence="2">Belongs to the polysaccharide deacetylase family.</text>
</comment>
<dbReference type="PANTHER" id="PTHR10587:SF133">
    <property type="entry name" value="CHITIN DEACETYLASE 1-RELATED"/>
    <property type="match status" value="1"/>
</dbReference>
<dbReference type="CDD" id="cd10917">
    <property type="entry name" value="CE4_NodB_like_6s_7s"/>
    <property type="match status" value="1"/>
</dbReference>
<name>A0A917MJM4_9HYPH</name>
<keyword evidence="4" id="KW-0479">Metal-binding</keyword>
<comment type="caution">
    <text evidence="10">The sequence shown here is derived from an EMBL/GenBank/DDBJ whole genome shotgun (WGS) entry which is preliminary data.</text>
</comment>
<proteinExistence type="inferred from homology"/>